<dbReference type="Proteomes" id="UP000807342">
    <property type="component" value="Unassembled WGS sequence"/>
</dbReference>
<protein>
    <submittedName>
        <fullName evidence="1">Uncharacterized protein</fullName>
    </submittedName>
</protein>
<evidence type="ECO:0000313" key="1">
    <source>
        <dbReference type="EMBL" id="KAF9440402.1"/>
    </source>
</evidence>
<proteinExistence type="predicted"/>
<dbReference type="OrthoDB" id="3123246at2759"/>
<accession>A0A9P5WXQ9</accession>
<comment type="caution">
    <text evidence="1">The sequence shown here is derived from an EMBL/GenBank/DDBJ whole genome shotgun (WGS) entry which is preliminary data.</text>
</comment>
<dbReference type="EMBL" id="MU152558">
    <property type="protein sequence ID" value="KAF9440402.1"/>
    <property type="molecule type" value="Genomic_DNA"/>
</dbReference>
<reference evidence="1" key="1">
    <citation type="submission" date="2020-11" db="EMBL/GenBank/DDBJ databases">
        <authorList>
            <consortium name="DOE Joint Genome Institute"/>
            <person name="Ahrendt S."/>
            <person name="Riley R."/>
            <person name="Andreopoulos W."/>
            <person name="Labutti K."/>
            <person name="Pangilinan J."/>
            <person name="Ruiz-Duenas F.J."/>
            <person name="Barrasa J.M."/>
            <person name="Sanchez-Garcia M."/>
            <person name="Camarero S."/>
            <person name="Miyauchi S."/>
            <person name="Serrano A."/>
            <person name="Linde D."/>
            <person name="Babiker R."/>
            <person name="Drula E."/>
            <person name="Ayuso-Fernandez I."/>
            <person name="Pacheco R."/>
            <person name="Padilla G."/>
            <person name="Ferreira P."/>
            <person name="Barriuso J."/>
            <person name="Kellner H."/>
            <person name="Castanera R."/>
            <person name="Alfaro M."/>
            <person name="Ramirez L."/>
            <person name="Pisabarro A.G."/>
            <person name="Kuo A."/>
            <person name="Tritt A."/>
            <person name="Lipzen A."/>
            <person name="He G."/>
            <person name="Yan M."/>
            <person name="Ng V."/>
            <person name="Cullen D."/>
            <person name="Martin F."/>
            <person name="Rosso M.-N."/>
            <person name="Henrissat B."/>
            <person name="Hibbett D."/>
            <person name="Martinez A.T."/>
            <person name="Grigoriev I.V."/>
        </authorList>
    </citation>
    <scope>NUCLEOTIDE SEQUENCE</scope>
    <source>
        <strain evidence="1">MF-IS2</strain>
    </source>
</reference>
<evidence type="ECO:0000313" key="2">
    <source>
        <dbReference type="Proteomes" id="UP000807342"/>
    </source>
</evidence>
<keyword evidence="2" id="KW-1185">Reference proteome</keyword>
<gene>
    <name evidence="1" type="ORF">P691DRAFT_767814</name>
</gene>
<sequence length="155" mass="16745">MEPPAPTHVFSEAALQTPVPVHKDTTPPPHPSLPLQQNPHLLQWHLLLDNVPGLLMQVLWHLPAALVLPLFANTALSRAKSSLKVDLAHFSGNGITCATASVPSTSNLNIIKATLPKVLASTSISIPTSRLFIKVLDIFYFKAGTTIPSIEQKIL</sequence>
<dbReference type="AlphaFoldDB" id="A0A9P5WXQ9"/>
<organism evidence="1 2">
    <name type="scientific">Macrolepiota fuliginosa MF-IS2</name>
    <dbReference type="NCBI Taxonomy" id="1400762"/>
    <lineage>
        <taxon>Eukaryota</taxon>
        <taxon>Fungi</taxon>
        <taxon>Dikarya</taxon>
        <taxon>Basidiomycota</taxon>
        <taxon>Agaricomycotina</taxon>
        <taxon>Agaricomycetes</taxon>
        <taxon>Agaricomycetidae</taxon>
        <taxon>Agaricales</taxon>
        <taxon>Agaricineae</taxon>
        <taxon>Agaricaceae</taxon>
        <taxon>Macrolepiota</taxon>
    </lineage>
</organism>
<name>A0A9P5WXQ9_9AGAR</name>